<feature type="domain" description="Phage shock protein PspC N-terminal" evidence="8">
    <location>
        <begin position="156"/>
        <end position="222"/>
    </location>
</feature>
<dbReference type="Pfam" id="PF10988">
    <property type="entry name" value="DUF2807"/>
    <property type="match status" value="1"/>
</dbReference>
<dbReference type="EMBL" id="QHKM01000009">
    <property type="protein sequence ID" value="RAK63467.1"/>
    <property type="molecule type" value="Genomic_DNA"/>
</dbReference>
<dbReference type="AlphaFoldDB" id="A0A328B933"/>
<evidence type="ECO:0000256" key="1">
    <source>
        <dbReference type="ARBA" id="ARBA00004162"/>
    </source>
</evidence>
<organism evidence="12 13">
    <name type="scientific">Hymenobacter edaphi</name>
    <dbReference type="NCBI Taxonomy" id="2211146"/>
    <lineage>
        <taxon>Bacteria</taxon>
        <taxon>Pseudomonadati</taxon>
        <taxon>Bacteroidota</taxon>
        <taxon>Cytophagia</taxon>
        <taxon>Cytophagales</taxon>
        <taxon>Hymenobacteraceae</taxon>
        <taxon>Hymenobacter</taxon>
    </lineage>
</organism>
<dbReference type="Proteomes" id="UP000248553">
    <property type="component" value="Unassembled WGS sequence"/>
</dbReference>
<keyword evidence="5 7" id="KW-0472">Membrane</keyword>
<reference evidence="13" key="1">
    <citation type="submission" date="2018-05" db="EMBL/GenBank/DDBJ databases">
        <authorList>
            <person name="Nie L."/>
        </authorList>
    </citation>
    <scope>NUCLEOTIDE SEQUENCE [LARGE SCALE GENOMIC DNA]</scope>
    <source>
        <strain evidence="13">NL</strain>
    </source>
</reference>
<dbReference type="Gene3D" id="2.160.20.120">
    <property type="match status" value="1"/>
</dbReference>
<name>A0A328B933_9BACT</name>
<feature type="domain" description="Putative auto-transporter adhesin head GIN" evidence="9">
    <location>
        <begin position="684"/>
        <end position="872"/>
    </location>
</feature>
<feature type="domain" description="Phage shock protein PspC N-terminal" evidence="8">
    <location>
        <begin position="237"/>
        <end position="293"/>
    </location>
</feature>
<feature type="transmembrane region" description="Helical" evidence="7">
    <location>
        <begin position="352"/>
        <end position="380"/>
    </location>
</feature>
<keyword evidence="2" id="KW-1003">Cell membrane</keyword>
<feature type="domain" description="PspC-related ToastRack" evidence="11">
    <location>
        <begin position="511"/>
        <end position="620"/>
    </location>
</feature>
<keyword evidence="13" id="KW-1185">Reference proteome</keyword>
<dbReference type="Pfam" id="PF22744">
    <property type="entry name" value="Toast-rack_PspC-Cterm"/>
    <property type="match status" value="1"/>
</dbReference>
<feature type="domain" description="PspC-related transmembrane region" evidence="10">
    <location>
        <begin position="324"/>
        <end position="463"/>
    </location>
</feature>
<evidence type="ECO:0000256" key="6">
    <source>
        <dbReference type="SAM" id="MobiDB-lite"/>
    </source>
</evidence>
<dbReference type="PANTHER" id="PTHR33885:SF3">
    <property type="entry name" value="PHAGE SHOCK PROTEIN C"/>
    <property type="match status" value="1"/>
</dbReference>
<sequence length="889" mass="96930">MKKNISINLQGLIFHIEEDGYEVLQRYLQDVKAHFSSFRGHEEIVADIEGRIAEIFAARTSALKQVITYEDVEAMMSKMGRVQDFQNDGALDEDDDAADLGSYGSQPQGGIGSANGPFGPEGAFGKRGPFGPEGPFGPKGPFGKETAADAEAGAPRRLYRDMSNRRMAGVAAGLARYFNVNPLWIRLAFVLTLLSPIVGDFVGALPAVSFLTYLILWISLPKRYDNDSPMPDDDVTRKLYRDTDNGSVGGVASGLAHYLGIEVAIVRIVFVLLVLFGGSGLLLYLILWMVVPPALTLSQKAQMRGEAVTLSGLENSLRNPSQPANRPVGAFLEEVARAVRPIAKAVGTVARIFVGLMFLLTGFALLMGLLVLVGVALGLLPESQNIHLGDAPAYTVLAGVPWWFVVSGFLAAGVPVLLLLFSGVGLIVRRWLLGRTLTLVLLGLWMLGIVGSIMGGVRYSQEFQEEGYFTATRNLGAVANPVVTLDVRTFDYDGWDMRPDLSLAAADSGNTVTLVEDYSAHGRTEAAGAALARTSMNYRAVVRDSTVLLDDRFTFKPGAVFRGQGLDLTLRLPRNKRIRLSRDFERLLDDDDFVNEQRPNDPEKHTYELVGRQLRCLDCTPADLPESDDEDYSGDDVQIGDMKVHVDTDNDDEVRVSVDYDGDVNFSTEPADYGSGSREFRYVDFDDVAVSGAYRVLIRHAEGYSVKAYGEERALRELDAESPGDELHLRPNRRGFFNFGTRDDARNRVLIVVETPDLKQLNLSGAVQAKVTGFNDLDDLTVDQSGASHLSFEGTCRSFAVDMSGACRTNLKGRADRLEIDGSGVCQVQGADFAVQSADVELSGASKARLNVENQLRTDISGASQVDYSGSPSNVRNQKSGASRVRRVE</sequence>
<dbReference type="InterPro" id="IPR007168">
    <property type="entry name" value="Phageshock_PspC_N"/>
</dbReference>
<dbReference type="PANTHER" id="PTHR33885">
    <property type="entry name" value="PHAGE SHOCK PROTEIN C"/>
    <property type="match status" value="1"/>
</dbReference>
<evidence type="ECO:0000313" key="12">
    <source>
        <dbReference type="EMBL" id="RAK63467.1"/>
    </source>
</evidence>
<dbReference type="OrthoDB" id="5772680at2"/>
<keyword evidence="3 7" id="KW-0812">Transmembrane</keyword>
<gene>
    <name evidence="12" type="ORF">DLM85_20905</name>
</gene>
<dbReference type="GO" id="GO:0005886">
    <property type="term" value="C:plasma membrane"/>
    <property type="evidence" value="ECO:0007669"/>
    <property type="project" value="UniProtKB-SubCell"/>
</dbReference>
<evidence type="ECO:0000313" key="13">
    <source>
        <dbReference type="Proteomes" id="UP000248553"/>
    </source>
</evidence>
<evidence type="ECO:0000256" key="2">
    <source>
        <dbReference type="ARBA" id="ARBA00022475"/>
    </source>
</evidence>
<evidence type="ECO:0000259" key="8">
    <source>
        <dbReference type="Pfam" id="PF04024"/>
    </source>
</evidence>
<evidence type="ECO:0000256" key="3">
    <source>
        <dbReference type="ARBA" id="ARBA00022692"/>
    </source>
</evidence>
<dbReference type="InterPro" id="IPR052027">
    <property type="entry name" value="PspC"/>
</dbReference>
<feature type="compositionally biased region" description="Polar residues" evidence="6">
    <location>
        <begin position="863"/>
        <end position="881"/>
    </location>
</feature>
<evidence type="ECO:0008006" key="14">
    <source>
        <dbReference type="Google" id="ProtNLM"/>
    </source>
</evidence>
<evidence type="ECO:0000259" key="9">
    <source>
        <dbReference type="Pfam" id="PF10988"/>
    </source>
</evidence>
<keyword evidence="4 7" id="KW-1133">Transmembrane helix</keyword>
<evidence type="ECO:0000256" key="4">
    <source>
        <dbReference type="ARBA" id="ARBA00022989"/>
    </source>
</evidence>
<dbReference type="Pfam" id="PF22571">
    <property type="entry name" value="LiaI-LiaF-TM_PspC"/>
    <property type="match status" value="1"/>
</dbReference>
<protein>
    <recommendedName>
        <fullName evidence="14">Phage shock protein PspC N-terminal domain-containing protein</fullName>
    </recommendedName>
</protein>
<dbReference type="RefSeq" id="WP_111480129.1">
    <property type="nucleotide sequence ID" value="NZ_QHKM01000009.1"/>
</dbReference>
<comment type="subcellular location">
    <subcellularLocation>
        <location evidence="1">Cell membrane</location>
        <topology evidence="1">Single-pass membrane protein</topology>
    </subcellularLocation>
</comment>
<accession>A0A328B933</accession>
<evidence type="ECO:0000259" key="10">
    <source>
        <dbReference type="Pfam" id="PF22571"/>
    </source>
</evidence>
<evidence type="ECO:0000256" key="5">
    <source>
        <dbReference type="ARBA" id="ARBA00023136"/>
    </source>
</evidence>
<evidence type="ECO:0000256" key="7">
    <source>
        <dbReference type="SAM" id="Phobius"/>
    </source>
</evidence>
<feature type="transmembrane region" description="Helical" evidence="7">
    <location>
        <begin position="187"/>
        <end position="220"/>
    </location>
</feature>
<dbReference type="InterPro" id="IPR054319">
    <property type="entry name" value="PspC-rel_ToastRack"/>
</dbReference>
<feature type="region of interest" description="Disordered" evidence="6">
    <location>
        <begin position="87"/>
        <end position="150"/>
    </location>
</feature>
<dbReference type="Pfam" id="PF04024">
    <property type="entry name" value="PspC"/>
    <property type="match status" value="2"/>
</dbReference>
<feature type="transmembrane region" description="Helical" evidence="7">
    <location>
        <begin position="264"/>
        <end position="291"/>
    </location>
</feature>
<evidence type="ECO:0000259" key="11">
    <source>
        <dbReference type="Pfam" id="PF22744"/>
    </source>
</evidence>
<proteinExistence type="predicted"/>
<feature type="transmembrane region" description="Helical" evidence="7">
    <location>
        <begin position="439"/>
        <end position="459"/>
    </location>
</feature>
<feature type="region of interest" description="Disordered" evidence="6">
    <location>
        <begin position="863"/>
        <end position="889"/>
    </location>
</feature>
<feature type="transmembrane region" description="Helical" evidence="7">
    <location>
        <begin position="400"/>
        <end position="427"/>
    </location>
</feature>
<dbReference type="InterPro" id="IPR021255">
    <property type="entry name" value="DUF2807"/>
</dbReference>
<comment type="caution">
    <text evidence="12">The sequence shown here is derived from an EMBL/GenBank/DDBJ whole genome shotgun (WGS) entry which is preliminary data.</text>
</comment>
<dbReference type="InterPro" id="IPR054321">
    <property type="entry name" value="PspC-rel_TM"/>
</dbReference>